<dbReference type="OrthoDB" id="2020089at2759"/>
<feature type="transmembrane region" description="Helical" evidence="1">
    <location>
        <begin position="136"/>
        <end position="161"/>
    </location>
</feature>
<accession>A0A218WHW9</accession>
<organism evidence="2 3">
    <name type="scientific">Punica granatum</name>
    <name type="common">Pomegranate</name>
    <dbReference type="NCBI Taxonomy" id="22663"/>
    <lineage>
        <taxon>Eukaryota</taxon>
        <taxon>Viridiplantae</taxon>
        <taxon>Streptophyta</taxon>
        <taxon>Embryophyta</taxon>
        <taxon>Tracheophyta</taxon>
        <taxon>Spermatophyta</taxon>
        <taxon>Magnoliopsida</taxon>
        <taxon>eudicotyledons</taxon>
        <taxon>Gunneridae</taxon>
        <taxon>Pentapetalae</taxon>
        <taxon>rosids</taxon>
        <taxon>malvids</taxon>
        <taxon>Myrtales</taxon>
        <taxon>Lythraceae</taxon>
        <taxon>Punica</taxon>
    </lineage>
</organism>
<proteinExistence type="predicted"/>
<evidence type="ECO:0000313" key="6">
    <source>
        <dbReference type="RefSeq" id="XP_031376921.1"/>
    </source>
</evidence>
<dbReference type="PANTHER" id="PTHR31721:SF4">
    <property type="entry name" value="OS06G0710300 PROTEIN"/>
    <property type="match status" value="1"/>
</dbReference>
<evidence type="ECO:0000313" key="5">
    <source>
        <dbReference type="RefSeq" id="XP_031376920.1"/>
    </source>
</evidence>
<dbReference type="RefSeq" id="XP_031376921.1">
    <property type="nucleotide sequence ID" value="XM_031521061.1"/>
</dbReference>
<dbReference type="AlphaFoldDB" id="A0A218WHW9"/>
<reference evidence="5 6" key="4">
    <citation type="submission" date="2025-04" db="UniProtKB">
        <authorList>
            <consortium name="RefSeq"/>
        </authorList>
    </citation>
    <scope>IDENTIFICATION</scope>
    <source>
        <tissue evidence="5 6">Leaf</tissue>
    </source>
</reference>
<keyword evidence="1" id="KW-1133">Transmembrane helix</keyword>
<gene>
    <name evidence="5 6" type="primary">LOC116192503</name>
    <name evidence="2" type="ORF">CDL15_Pgr018161</name>
</gene>
<feature type="transmembrane region" description="Helical" evidence="1">
    <location>
        <begin position="92"/>
        <end position="116"/>
    </location>
</feature>
<dbReference type="PANTHER" id="PTHR31721">
    <property type="entry name" value="OS06G0710300 PROTEIN"/>
    <property type="match status" value="1"/>
</dbReference>
<dbReference type="Proteomes" id="UP000197138">
    <property type="component" value="Unassembled WGS sequence"/>
</dbReference>
<reference evidence="3" key="1">
    <citation type="journal article" date="2017" name="Plant J.">
        <title>The pomegranate (Punica granatum L.) genome and the genomics of punicalagin biosynthesis.</title>
        <authorList>
            <person name="Qin G."/>
            <person name="Xu C."/>
            <person name="Ming R."/>
            <person name="Tang H."/>
            <person name="Guyot R."/>
            <person name="Kramer E.M."/>
            <person name="Hu Y."/>
            <person name="Yi X."/>
            <person name="Qi Y."/>
            <person name="Xu X."/>
            <person name="Gao Z."/>
            <person name="Pan H."/>
            <person name="Jian J."/>
            <person name="Tian Y."/>
            <person name="Yue Z."/>
            <person name="Xu Y."/>
        </authorList>
    </citation>
    <scope>NUCLEOTIDE SEQUENCE [LARGE SCALE GENOMIC DNA]</scope>
    <source>
        <strain evidence="3">cv. Dabenzi</strain>
    </source>
</reference>
<reference evidence="2" key="2">
    <citation type="submission" date="2017-06" db="EMBL/GenBank/DDBJ databases">
        <title>The pomegranate genome and the genomics of punicalagin biosynthesis.</title>
        <authorList>
            <person name="Xu C."/>
        </authorList>
    </citation>
    <scope>NUCLEOTIDE SEQUENCE [LARGE SCALE GENOMIC DNA]</scope>
    <source>
        <tissue evidence="2">Fresh leaf</tissue>
    </source>
</reference>
<dbReference type="Pfam" id="PF03350">
    <property type="entry name" value="UPF0114"/>
    <property type="match status" value="1"/>
</dbReference>
<dbReference type="RefSeq" id="XP_031376920.1">
    <property type="nucleotide sequence ID" value="XM_031521060.1"/>
</dbReference>
<reference evidence="4" key="3">
    <citation type="journal article" date="2020" name="Plant Biotechnol. J.">
        <title>The pomegranate (Punica granatum L.) draft genome dissects genetic divergence between soft- and hard-seeded cultivars.</title>
        <authorList>
            <person name="Luo X."/>
            <person name="Li H."/>
            <person name="Wu Z."/>
            <person name="Yao W."/>
            <person name="Zhao P."/>
            <person name="Cao D."/>
            <person name="Yu H."/>
            <person name="Li K."/>
            <person name="Poudel K."/>
            <person name="Zhao D."/>
            <person name="Zhang F."/>
            <person name="Xia X."/>
            <person name="Chen L."/>
            <person name="Wang Q."/>
            <person name="Jing D."/>
            <person name="Cao S."/>
        </authorList>
    </citation>
    <scope>NUCLEOTIDE SEQUENCE [LARGE SCALE GENOMIC DNA]</scope>
</reference>
<dbReference type="InterPro" id="IPR005134">
    <property type="entry name" value="UPF0114"/>
</dbReference>
<keyword evidence="1" id="KW-0472">Membrane</keyword>
<keyword evidence="1" id="KW-0812">Transmembrane</keyword>
<evidence type="ECO:0000313" key="2">
    <source>
        <dbReference type="EMBL" id="OWM72276.1"/>
    </source>
</evidence>
<dbReference type="EMBL" id="MTKT01004293">
    <property type="protein sequence ID" value="OWM72276.1"/>
    <property type="molecule type" value="Genomic_DNA"/>
</dbReference>
<evidence type="ECO:0000313" key="3">
    <source>
        <dbReference type="Proteomes" id="UP000197138"/>
    </source>
</evidence>
<evidence type="ECO:0000256" key="1">
    <source>
        <dbReference type="SAM" id="Phobius"/>
    </source>
</evidence>
<protein>
    <submittedName>
        <fullName evidence="5 6">Uncharacterized protein LOC116192503</fullName>
    </submittedName>
</protein>
<keyword evidence="4" id="KW-1185">Reference proteome</keyword>
<evidence type="ECO:0000313" key="4">
    <source>
        <dbReference type="Proteomes" id="UP000515151"/>
    </source>
</evidence>
<sequence>MMKSLLRPSITRPAKDNLEAPSKWSPFPKRVCVSRPSCFRFPAPPTSRSSSLELRAHSTSSAVRAPEIGSHSTVYRDSSPQSEFLETEIEKIIYGFRFMTFLGVIGSLVGSFLCFIKGCTYVANSFVEYAVGRSKVVFLLVEAIDVYLLGTVMLVFGMGLYELFVSNLDIAKSLSAEKGQKTSNLFGMFTLKERPRWLDIKSVNELKTKLGHVIVMLLLIGLFDKSKRAAINTPLDLLCFAASVLLSSGCLYLLSKLTEN</sequence>
<dbReference type="GeneID" id="116192503"/>
<name>A0A218WHW9_PUNGR</name>
<feature type="transmembrane region" description="Helical" evidence="1">
    <location>
        <begin position="235"/>
        <end position="254"/>
    </location>
</feature>
<dbReference type="Proteomes" id="UP000515151">
    <property type="component" value="Chromosome 1"/>
</dbReference>